<evidence type="ECO:0000256" key="7">
    <source>
        <dbReference type="ARBA" id="ARBA00023065"/>
    </source>
</evidence>
<keyword evidence="9 11" id="KW-0739">Sodium transport</keyword>
<evidence type="ECO:0000256" key="11">
    <source>
        <dbReference type="RuleBase" id="RU000679"/>
    </source>
</evidence>
<name>A0A1I8HTE6_9PLAT</name>
<keyword evidence="7 11" id="KW-0406">Ion transport</keyword>
<evidence type="ECO:0000256" key="4">
    <source>
        <dbReference type="ARBA" id="ARBA00022692"/>
    </source>
</evidence>
<reference evidence="14" key="1">
    <citation type="submission" date="2016-11" db="UniProtKB">
        <authorList>
            <consortium name="WormBaseParasite"/>
        </authorList>
    </citation>
    <scope>IDENTIFICATION</scope>
</reference>
<evidence type="ECO:0000256" key="12">
    <source>
        <dbReference type="SAM" id="Phobius"/>
    </source>
</evidence>
<comment type="subcellular location">
    <subcellularLocation>
        <location evidence="1">Membrane</location>
        <topology evidence="1">Multi-pass membrane protein</topology>
    </subcellularLocation>
</comment>
<keyword evidence="4 11" id="KW-0812">Transmembrane</keyword>
<feature type="transmembrane region" description="Helical" evidence="12">
    <location>
        <begin position="47"/>
        <end position="71"/>
    </location>
</feature>
<comment type="similarity">
    <text evidence="11">Belongs to the amiloride-sensitive sodium channel (TC 1.A.6) family.</text>
</comment>
<keyword evidence="10 11" id="KW-0407">Ion channel</keyword>
<keyword evidence="8 12" id="KW-0472">Membrane</keyword>
<keyword evidence="13" id="KW-1185">Reference proteome</keyword>
<dbReference type="Proteomes" id="UP000095280">
    <property type="component" value="Unplaced"/>
</dbReference>
<evidence type="ECO:0000256" key="6">
    <source>
        <dbReference type="ARBA" id="ARBA00023053"/>
    </source>
</evidence>
<evidence type="ECO:0000256" key="2">
    <source>
        <dbReference type="ARBA" id="ARBA00022448"/>
    </source>
</evidence>
<protein>
    <submittedName>
        <fullName evidence="14">Acid-sensing ion channel 1-like</fullName>
    </submittedName>
</protein>
<evidence type="ECO:0000256" key="9">
    <source>
        <dbReference type="ARBA" id="ARBA00023201"/>
    </source>
</evidence>
<keyword evidence="6" id="KW-0915">Sodium</keyword>
<sequence length="233" mass="26505">MATAQPPSEDGASDVSLAAIFSDCLRRSTVRGIPRIFSSRSPLLKTLWTASVLVLFVLFLWNLTGTVSIYMRGDTMFSNMKWEPLPPFPSFTICNFKPISAVMLHYTNLTPDAYRHKIIDLVQNSSLDEEDRLNILFKLLEPQVYHDHLNMSEVLKLTEADSLIMRESCHVHYVNNSINQVKRCSDDPDFASVEFRYIPGYSHCQTVRLKRGGQVKKVVLHVLLRSPADNVNC</sequence>
<evidence type="ECO:0000313" key="14">
    <source>
        <dbReference type="WBParaSite" id="maker-uti_cns_0007713-snap-gene-0.7-mRNA-1"/>
    </source>
</evidence>
<evidence type="ECO:0000256" key="8">
    <source>
        <dbReference type="ARBA" id="ARBA00023136"/>
    </source>
</evidence>
<keyword evidence="2 11" id="KW-0813">Transport</keyword>
<organism evidence="13 14">
    <name type="scientific">Macrostomum lignano</name>
    <dbReference type="NCBI Taxonomy" id="282301"/>
    <lineage>
        <taxon>Eukaryota</taxon>
        <taxon>Metazoa</taxon>
        <taxon>Spiralia</taxon>
        <taxon>Lophotrochozoa</taxon>
        <taxon>Platyhelminthes</taxon>
        <taxon>Rhabditophora</taxon>
        <taxon>Macrostomorpha</taxon>
        <taxon>Macrostomida</taxon>
        <taxon>Macrostomidae</taxon>
        <taxon>Macrostomum</taxon>
    </lineage>
</organism>
<proteinExistence type="inferred from homology"/>
<accession>A0A1I8HTE6</accession>
<evidence type="ECO:0000256" key="1">
    <source>
        <dbReference type="ARBA" id="ARBA00004141"/>
    </source>
</evidence>
<dbReference type="AlphaFoldDB" id="A0A1I8HTE6"/>
<evidence type="ECO:0000256" key="3">
    <source>
        <dbReference type="ARBA" id="ARBA00022461"/>
    </source>
</evidence>
<dbReference type="Pfam" id="PF00858">
    <property type="entry name" value="ASC"/>
    <property type="match status" value="1"/>
</dbReference>
<dbReference type="InterPro" id="IPR001873">
    <property type="entry name" value="ENaC"/>
</dbReference>
<dbReference type="GO" id="GO:0005272">
    <property type="term" value="F:sodium channel activity"/>
    <property type="evidence" value="ECO:0007669"/>
    <property type="project" value="UniProtKB-KW"/>
</dbReference>
<evidence type="ECO:0000256" key="5">
    <source>
        <dbReference type="ARBA" id="ARBA00022989"/>
    </source>
</evidence>
<keyword evidence="5 12" id="KW-1133">Transmembrane helix</keyword>
<evidence type="ECO:0000256" key="10">
    <source>
        <dbReference type="ARBA" id="ARBA00023303"/>
    </source>
</evidence>
<keyword evidence="3 11" id="KW-0894">Sodium channel</keyword>
<dbReference type="WBParaSite" id="maker-uti_cns_0007713-snap-gene-0.7-mRNA-1">
    <property type="protein sequence ID" value="maker-uti_cns_0007713-snap-gene-0.7-mRNA-1"/>
    <property type="gene ID" value="maker-uti_cns_0007713-snap-gene-0.7"/>
</dbReference>
<dbReference type="GO" id="GO:0016020">
    <property type="term" value="C:membrane"/>
    <property type="evidence" value="ECO:0007669"/>
    <property type="project" value="UniProtKB-SubCell"/>
</dbReference>
<evidence type="ECO:0000313" key="13">
    <source>
        <dbReference type="Proteomes" id="UP000095280"/>
    </source>
</evidence>